<keyword evidence="2" id="KW-0456">Lyase</keyword>
<dbReference type="AlphaFoldDB" id="A0A1A8ZBM9"/>
<organism evidence="3 4">
    <name type="scientific">Micromonospora narathiwatensis</name>
    <dbReference type="NCBI Taxonomy" id="299146"/>
    <lineage>
        <taxon>Bacteria</taxon>
        <taxon>Bacillati</taxon>
        <taxon>Actinomycetota</taxon>
        <taxon>Actinomycetes</taxon>
        <taxon>Micromonosporales</taxon>
        <taxon>Micromonosporaceae</taxon>
        <taxon>Micromonospora</taxon>
    </lineage>
</organism>
<sequence length="160" mass="16887">MLEYADLTAILPHRHPILQVDRVLEVEPGRRIVAIKAVSGSEPCFAGLADGLPTAAYAYPASLIVESLGQAGAVLWMLSARATGETTEGTLVFGAARDFEFLGAAYPGDVMRHEVVVESLKPNSAVMRGETWVGERRIAVVGSMLAVARPDTELAAGPTG</sequence>
<evidence type="ECO:0000256" key="2">
    <source>
        <dbReference type="ARBA" id="ARBA00023239"/>
    </source>
</evidence>
<gene>
    <name evidence="3" type="ORF">GA0070621_1172</name>
</gene>
<dbReference type="PATRIC" id="fig|299146.4.peg.1214"/>
<protein>
    <submittedName>
        <fullName evidence="3">3-hydroxyacyl-[acyl-carrier-protein] dehydratase</fullName>
    </submittedName>
</protein>
<dbReference type="EMBL" id="LT594324">
    <property type="protein sequence ID" value="SBT41208.1"/>
    <property type="molecule type" value="Genomic_DNA"/>
</dbReference>
<dbReference type="Proteomes" id="UP000198765">
    <property type="component" value="Chromosome I"/>
</dbReference>
<keyword evidence="4" id="KW-1185">Reference proteome</keyword>
<proteinExistence type="inferred from homology"/>
<evidence type="ECO:0000313" key="4">
    <source>
        <dbReference type="Proteomes" id="UP000198765"/>
    </source>
</evidence>
<dbReference type="Pfam" id="PF07977">
    <property type="entry name" value="FabA"/>
    <property type="match status" value="1"/>
</dbReference>
<dbReference type="OrthoDB" id="9772788at2"/>
<dbReference type="SUPFAM" id="SSF54637">
    <property type="entry name" value="Thioesterase/thiol ester dehydrase-isomerase"/>
    <property type="match status" value="1"/>
</dbReference>
<dbReference type="GO" id="GO:0016829">
    <property type="term" value="F:lyase activity"/>
    <property type="evidence" value="ECO:0007669"/>
    <property type="project" value="UniProtKB-KW"/>
</dbReference>
<dbReference type="PANTHER" id="PTHR30272">
    <property type="entry name" value="3-HYDROXYACYL-[ACYL-CARRIER-PROTEIN] DEHYDRATASE"/>
    <property type="match status" value="1"/>
</dbReference>
<dbReference type="Gene3D" id="3.10.129.10">
    <property type="entry name" value="Hotdog Thioesterase"/>
    <property type="match status" value="1"/>
</dbReference>
<evidence type="ECO:0000256" key="1">
    <source>
        <dbReference type="ARBA" id="ARBA00009174"/>
    </source>
</evidence>
<dbReference type="RefSeq" id="WP_091192165.1">
    <property type="nucleotide sequence ID" value="NZ_LT594324.1"/>
</dbReference>
<comment type="similarity">
    <text evidence="1">Belongs to the thioester dehydratase family. FabZ subfamily.</text>
</comment>
<dbReference type="InterPro" id="IPR029069">
    <property type="entry name" value="HotDog_dom_sf"/>
</dbReference>
<dbReference type="PANTHER" id="PTHR30272:SF1">
    <property type="entry name" value="3-HYDROXYACYL-[ACYL-CARRIER-PROTEIN] DEHYDRATASE"/>
    <property type="match status" value="1"/>
</dbReference>
<accession>A0A1A8ZBM9</accession>
<dbReference type="CDD" id="cd01288">
    <property type="entry name" value="FabZ"/>
    <property type="match status" value="1"/>
</dbReference>
<dbReference type="InterPro" id="IPR013114">
    <property type="entry name" value="FabA_FabZ"/>
</dbReference>
<name>A0A1A8ZBM9_9ACTN</name>
<reference evidence="3 4" key="1">
    <citation type="submission" date="2016-06" db="EMBL/GenBank/DDBJ databases">
        <authorList>
            <person name="Kjaerup R.B."/>
            <person name="Dalgaard T.S."/>
            <person name="Juul-Madsen H.R."/>
        </authorList>
    </citation>
    <scope>NUCLEOTIDE SEQUENCE [LARGE SCALE GENOMIC DNA]</scope>
    <source>
        <strain evidence="3 4">DSM 45248</strain>
    </source>
</reference>
<evidence type="ECO:0000313" key="3">
    <source>
        <dbReference type="EMBL" id="SBT41208.1"/>
    </source>
</evidence>